<reference evidence="4" key="1">
    <citation type="journal article" date="2019" name="Plant Biotechnol. J.">
        <title>Genome sequencing of the Australian wild diploid species Gossypium australe highlights disease resistance and delayed gland morphogenesis.</title>
        <authorList>
            <person name="Cai Y."/>
            <person name="Cai X."/>
            <person name="Wang Q."/>
            <person name="Wang P."/>
            <person name="Zhang Y."/>
            <person name="Cai C."/>
            <person name="Xu Y."/>
            <person name="Wang K."/>
            <person name="Zhou Z."/>
            <person name="Wang C."/>
            <person name="Geng S."/>
            <person name="Li B."/>
            <person name="Dong Q."/>
            <person name="Hou Y."/>
            <person name="Wang H."/>
            <person name="Ai P."/>
            <person name="Liu Z."/>
            <person name="Yi F."/>
            <person name="Sun M."/>
            <person name="An G."/>
            <person name="Cheng J."/>
            <person name="Zhang Y."/>
            <person name="Shi Q."/>
            <person name="Xie Y."/>
            <person name="Shi X."/>
            <person name="Chang Y."/>
            <person name="Huang F."/>
            <person name="Chen Y."/>
            <person name="Hong S."/>
            <person name="Mi L."/>
            <person name="Sun Q."/>
            <person name="Zhang L."/>
            <person name="Zhou B."/>
            <person name="Peng R."/>
            <person name="Zhang X."/>
            <person name="Liu F."/>
        </authorList>
    </citation>
    <scope>NUCLEOTIDE SEQUENCE [LARGE SCALE GENOMIC DNA]</scope>
    <source>
        <strain evidence="4">cv. PA1801</strain>
    </source>
</reference>
<evidence type="ECO:0000313" key="3">
    <source>
        <dbReference type="EMBL" id="KAA3460878.1"/>
    </source>
</evidence>
<feature type="coiled-coil region" evidence="1">
    <location>
        <begin position="239"/>
        <end position="266"/>
    </location>
</feature>
<keyword evidence="4" id="KW-1185">Reference proteome</keyword>
<dbReference type="GO" id="GO:0048364">
    <property type="term" value="P:root development"/>
    <property type="evidence" value="ECO:0007669"/>
    <property type="project" value="InterPro"/>
</dbReference>
<evidence type="ECO:0000313" key="4">
    <source>
        <dbReference type="Proteomes" id="UP000325315"/>
    </source>
</evidence>
<organism evidence="3 4">
    <name type="scientific">Gossypium australe</name>
    <dbReference type="NCBI Taxonomy" id="47621"/>
    <lineage>
        <taxon>Eukaryota</taxon>
        <taxon>Viridiplantae</taxon>
        <taxon>Streptophyta</taxon>
        <taxon>Embryophyta</taxon>
        <taxon>Tracheophyta</taxon>
        <taxon>Spermatophyta</taxon>
        <taxon>Magnoliopsida</taxon>
        <taxon>eudicotyledons</taxon>
        <taxon>Gunneridae</taxon>
        <taxon>Pentapetalae</taxon>
        <taxon>rosids</taxon>
        <taxon>malvids</taxon>
        <taxon>Malvales</taxon>
        <taxon>Malvaceae</taxon>
        <taxon>Malvoideae</taxon>
        <taxon>Gossypium</taxon>
    </lineage>
</organism>
<dbReference type="GO" id="GO:0048367">
    <property type="term" value="P:shoot system development"/>
    <property type="evidence" value="ECO:0007669"/>
    <property type="project" value="InterPro"/>
</dbReference>
<gene>
    <name evidence="3" type="ORF">EPI10_027499</name>
</gene>
<sequence length="1128" mass="126471">MAASYHARSNSLPSRQHPIVSQIDKNLNRLRASQSAATSLSIGHNISGLRDLHECVDVLLQFPLTQQALAQEKQRKMVEELLDGSLMLLDVCTTAKDALLQTKECTQELQSILRRRRGAEGLPNEFRKYLASRKAMKKAICKALKNLKHMQNKLNTPGENGAVISVLRDVEAVTISVLESVLSLISGPEAESKSSRWSLVSKLMHKKKVMCEEEQKANEILSAEAAVRSCIKSEDMKHVENVQKELQSSELSIQDLEEGLETLSRRMIKTRVTASLLRTKKMAATRSNSFPRSSRQHPLATEVNEHLNRLRASKEASTSSSSISHKLNGFQDLYDCVVKFLQLPLSHHALAHECADELLDGSLRLLDLCSTAKDIVLQTKESASELQSALRRRKIGEAEIVSEVRKYMSSRKVAKKTIHKALGNLKVIQRKNTVSPSETVSMLKEIEAVTCSMFEDLLSLISGPKPGSWLSVSKLLHQRRIACEDVGRNVNEFEKVDVALKSFGITKSEIINLEMQNQLKDLKLFIQDLEDELECLFRCMIKARVKLLNILTLEAMVNLVREIEIGTCSMAKRTMKEDQLKMAASYHARSNSLPSRQHPIVSQMDENMSRLRASQSASTSSSIGHNLSGLQDLHECVDVLLQFPLTQQALAQEKQREMVEELLDGSLMLLDVCTTAKDALLQTKECTQELQSILRRRRGAEGLANEFRKYLISRKAMKKAICKALKNLKHIQNKLSTPGENGAVISILRDVEAVTISVLESVLPLISGPEAESKSSRWSLVSKLMHKKKVMCEEEQKANEILSAEAAVRSCIKSENMKHVENVQKELRSSELSIQDLEEGLETLSRSMIKTRVTNKKMAATRSNSFPRSSRQHSLATEVNEHLNRLRASKEASTSSSSISHKLNGFQVLYDCVVKFIQLPLSYHALAHECANESLDGSLRLLDHCSTTKDIVLQTKESVSELQSALRRRKIGEAEIVSEVRKYMSSRKVAKKTIHKALGNLKVIQKNTISPSKTVSMLKETEAVTCSMFEYLLSLIFGPKPGSWLSVSKLLHQRRIACEDAGRNVNEFDKVDVALKSFGITKSEIINLEMQNQLKELELFIQDLKDGLECLFRCMIKARVSLLNILTL</sequence>
<proteinExistence type="predicted"/>
<protein>
    <recommendedName>
        <fullName evidence="5">DUF241 domain protein</fullName>
    </recommendedName>
</protein>
<dbReference type="EMBL" id="SMMG02000009">
    <property type="protein sequence ID" value="KAA3460878.1"/>
    <property type="molecule type" value="Genomic_DNA"/>
</dbReference>
<dbReference type="PANTHER" id="PTHR33070:SF129">
    <property type="entry name" value="DUF241 DOMAIN PROTEIN"/>
    <property type="match status" value="1"/>
</dbReference>
<dbReference type="InterPro" id="IPR004320">
    <property type="entry name" value="BPS1_pln"/>
</dbReference>
<evidence type="ECO:0000256" key="1">
    <source>
        <dbReference type="SAM" id="Coils"/>
    </source>
</evidence>
<evidence type="ECO:0000256" key="2">
    <source>
        <dbReference type="SAM" id="MobiDB-lite"/>
    </source>
</evidence>
<dbReference type="AlphaFoldDB" id="A0A5B6UUC6"/>
<evidence type="ECO:0008006" key="5">
    <source>
        <dbReference type="Google" id="ProtNLM"/>
    </source>
</evidence>
<dbReference type="Proteomes" id="UP000325315">
    <property type="component" value="Unassembled WGS sequence"/>
</dbReference>
<keyword evidence="1" id="KW-0175">Coiled coil</keyword>
<feature type="region of interest" description="Disordered" evidence="2">
    <location>
        <begin position="855"/>
        <end position="875"/>
    </location>
</feature>
<dbReference type="PANTHER" id="PTHR33070">
    <property type="entry name" value="OS06G0725500 PROTEIN"/>
    <property type="match status" value="1"/>
</dbReference>
<dbReference type="Pfam" id="PF03087">
    <property type="entry name" value="BPS1"/>
    <property type="match status" value="4"/>
</dbReference>
<feature type="compositionally biased region" description="Polar residues" evidence="2">
    <location>
        <begin position="861"/>
        <end position="875"/>
    </location>
</feature>
<comment type="caution">
    <text evidence="3">The sequence shown here is derived from an EMBL/GenBank/DDBJ whole genome shotgun (WGS) entry which is preliminary data.</text>
</comment>
<dbReference type="OrthoDB" id="1701699at2759"/>
<name>A0A5B6UUC6_9ROSI</name>
<accession>A0A5B6UUC6</accession>